<keyword evidence="9" id="KW-1185">Reference proteome</keyword>
<dbReference type="STRING" id="1499967.U27_02420"/>
<accession>A0A0S6WAM1</accession>
<keyword evidence="6" id="KW-0460">Magnesium</keyword>
<evidence type="ECO:0000256" key="2">
    <source>
        <dbReference type="ARBA" id="ARBA00022649"/>
    </source>
</evidence>
<keyword evidence="3" id="KW-0540">Nuclease</keyword>
<dbReference type="HOGENOM" id="CLU_118482_11_0_0"/>
<evidence type="ECO:0000256" key="4">
    <source>
        <dbReference type="ARBA" id="ARBA00022723"/>
    </source>
</evidence>
<evidence type="ECO:0000256" key="5">
    <source>
        <dbReference type="ARBA" id="ARBA00022801"/>
    </source>
</evidence>
<dbReference type="SUPFAM" id="SSF88723">
    <property type="entry name" value="PIN domain-like"/>
    <property type="match status" value="1"/>
</dbReference>
<evidence type="ECO:0000256" key="1">
    <source>
        <dbReference type="ARBA" id="ARBA00001946"/>
    </source>
</evidence>
<proteinExistence type="inferred from homology"/>
<dbReference type="PANTHER" id="PTHR33653:SF1">
    <property type="entry name" value="RIBONUCLEASE VAPC2"/>
    <property type="match status" value="1"/>
</dbReference>
<comment type="cofactor">
    <cofactor evidence="1">
        <name>Mg(2+)</name>
        <dbReference type="ChEBI" id="CHEBI:18420"/>
    </cofactor>
</comment>
<evidence type="ECO:0000313" key="9">
    <source>
        <dbReference type="Proteomes" id="UP000030661"/>
    </source>
</evidence>
<evidence type="ECO:0000313" key="8">
    <source>
        <dbReference type="EMBL" id="GAK55586.1"/>
    </source>
</evidence>
<dbReference type="Gene3D" id="3.40.50.1010">
    <property type="entry name" value="5'-nuclease"/>
    <property type="match status" value="1"/>
</dbReference>
<dbReference type="GO" id="GO:0046872">
    <property type="term" value="F:metal ion binding"/>
    <property type="evidence" value="ECO:0007669"/>
    <property type="project" value="UniProtKB-KW"/>
</dbReference>
<sequence>MFREFAAQNTVIPLTEEAVNIAGDIYAELYKQGTPLDDIDILIAGIALANNLLLITHNRKHFEKIHQLHIEDWSIAD</sequence>
<keyword evidence="4" id="KW-0479">Metal-binding</keyword>
<dbReference type="AlphaFoldDB" id="A0A0S6WAM1"/>
<dbReference type="InterPro" id="IPR050556">
    <property type="entry name" value="Type_II_TA_system_RNase"/>
</dbReference>
<reference evidence="8 9" key="1">
    <citation type="journal article" date="2015" name="PeerJ">
        <title>First genomic representation of candidate bacterial phylum KSB3 points to enhanced environmental sensing as a trigger of wastewater bulking.</title>
        <authorList>
            <person name="Sekiguchi Y."/>
            <person name="Ohashi A."/>
            <person name="Parks D.H."/>
            <person name="Yamauchi T."/>
            <person name="Tyson G.W."/>
            <person name="Hugenholtz P."/>
        </authorList>
    </citation>
    <scope>NUCLEOTIDE SEQUENCE [LARGE SCALE GENOMIC DNA]</scope>
</reference>
<dbReference type="PANTHER" id="PTHR33653">
    <property type="entry name" value="RIBONUCLEASE VAPC2"/>
    <property type="match status" value="1"/>
</dbReference>
<evidence type="ECO:0008006" key="10">
    <source>
        <dbReference type="Google" id="ProtNLM"/>
    </source>
</evidence>
<dbReference type="InterPro" id="IPR029060">
    <property type="entry name" value="PIN-like_dom_sf"/>
</dbReference>
<keyword evidence="2" id="KW-1277">Toxin-antitoxin system</keyword>
<name>A0A0S6WAM1_VECG1</name>
<organism evidence="8 9">
    <name type="scientific">Vecturithrix granuli</name>
    <dbReference type="NCBI Taxonomy" id="1499967"/>
    <lineage>
        <taxon>Bacteria</taxon>
        <taxon>Candidatus Moduliflexota</taxon>
        <taxon>Candidatus Vecturitrichia</taxon>
        <taxon>Candidatus Vecturitrichales</taxon>
        <taxon>Candidatus Vecturitrichaceae</taxon>
        <taxon>Candidatus Vecturithrix</taxon>
    </lineage>
</organism>
<keyword evidence="5" id="KW-0378">Hydrolase</keyword>
<dbReference type="GO" id="GO:0016787">
    <property type="term" value="F:hydrolase activity"/>
    <property type="evidence" value="ECO:0007669"/>
    <property type="project" value="UniProtKB-KW"/>
</dbReference>
<evidence type="ECO:0000256" key="6">
    <source>
        <dbReference type="ARBA" id="ARBA00022842"/>
    </source>
</evidence>
<protein>
    <recommendedName>
        <fullName evidence="10">PilT protein domain protein</fullName>
    </recommendedName>
</protein>
<dbReference type="EMBL" id="DF820463">
    <property type="protein sequence ID" value="GAK55586.1"/>
    <property type="molecule type" value="Genomic_DNA"/>
</dbReference>
<evidence type="ECO:0000256" key="7">
    <source>
        <dbReference type="ARBA" id="ARBA00038093"/>
    </source>
</evidence>
<gene>
    <name evidence="8" type="ORF">U27_02420</name>
</gene>
<comment type="similarity">
    <text evidence="7">Belongs to the PINc/VapC protein family.</text>
</comment>
<dbReference type="GO" id="GO:0004518">
    <property type="term" value="F:nuclease activity"/>
    <property type="evidence" value="ECO:0007669"/>
    <property type="project" value="UniProtKB-KW"/>
</dbReference>
<evidence type="ECO:0000256" key="3">
    <source>
        <dbReference type="ARBA" id="ARBA00022722"/>
    </source>
</evidence>
<dbReference type="Proteomes" id="UP000030661">
    <property type="component" value="Unassembled WGS sequence"/>
</dbReference>
<dbReference type="eggNOG" id="COG1487">
    <property type="taxonomic scope" value="Bacteria"/>
</dbReference>